<evidence type="ECO:0000313" key="2">
    <source>
        <dbReference type="EMBL" id="KAG7510804.1"/>
    </source>
</evidence>
<accession>A0AAV6S069</accession>
<dbReference type="AlphaFoldDB" id="A0AAV6S069"/>
<name>A0AAV6S069_SOLSE</name>
<dbReference type="EMBL" id="JAGKHQ010000008">
    <property type="protein sequence ID" value="KAG7510804.1"/>
    <property type="molecule type" value="Genomic_DNA"/>
</dbReference>
<feature type="compositionally biased region" description="Low complexity" evidence="1">
    <location>
        <begin position="86"/>
        <end position="104"/>
    </location>
</feature>
<sequence length="104" mass="11850">MSWQQKHGALPGVRLNPERVCVVEPRSVSCSSREFLVKNCRQGSGVWWWSAERSLCPAREFRKSLKFPRQGKDFHRTEGTRVQGNLSCSSSSSLPRCSSRCIHN</sequence>
<gene>
    <name evidence="2" type="ORF">JOB18_032333</name>
</gene>
<comment type="caution">
    <text evidence="2">The sequence shown here is derived from an EMBL/GenBank/DDBJ whole genome shotgun (WGS) entry which is preliminary data.</text>
</comment>
<keyword evidence="3" id="KW-1185">Reference proteome</keyword>
<protein>
    <submittedName>
        <fullName evidence="2">Uncharacterized protein</fullName>
    </submittedName>
</protein>
<evidence type="ECO:0000256" key="1">
    <source>
        <dbReference type="SAM" id="MobiDB-lite"/>
    </source>
</evidence>
<proteinExistence type="predicted"/>
<feature type="region of interest" description="Disordered" evidence="1">
    <location>
        <begin position="82"/>
        <end position="104"/>
    </location>
</feature>
<reference evidence="2 3" key="1">
    <citation type="journal article" date="2021" name="Sci. Rep.">
        <title>Chromosome anchoring in Senegalese sole (Solea senegalensis) reveals sex-associated markers and genome rearrangements in flatfish.</title>
        <authorList>
            <person name="Guerrero-Cozar I."/>
            <person name="Gomez-Garrido J."/>
            <person name="Berbel C."/>
            <person name="Martinez-Blanch J.F."/>
            <person name="Alioto T."/>
            <person name="Claros M.G."/>
            <person name="Gagnaire P.A."/>
            <person name="Manchado M."/>
        </authorList>
    </citation>
    <scope>NUCLEOTIDE SEQUENCE [LARGE SCALE GENOMIC DNA]</scope>
    <source>
        <strain evidence="2">Sse05_10M</strain>
    </source>
</reference>
<dbReference type="Proteomes" id="UP000693946">
    <property type="component" value="Linkage Group LG16"/>
</dbReference>
<evidence type="ECO:0000313" key="3">
    <source>
        <dbReference type="Proteomes" id="UP000693946"/>
    </source>
</evidence>
<organism evidence="2 3">
    <name type="scientific">Solea senegalensis</name>
    <name type="common">Senegalese sole</name>
    <dbReference type="NCBI Taxonomy" id="28829"/>
    <lineage>
        <taxon>Eukaryota</taxon>
        <taxon>Metazoa</taxon>
        <taxon>Chordata</taxon>
        <taxon>Craniata</taxon>
        <taxon>Vertebrata</taxon>
        <taxon>Euteleostomi</taxon>
        <taxon>Actinopterygii</taxon>
        <taxon>Neopterygii</taxon>
        <taxon>Teleostei</taxon>
        <taxon>Neoteleostei</taxon>
        <taxon>Acanthomorphata</taxon>
        <taxon>Carangaria</taxon>
        <taxon>Pleuronectiformes</taxon>
        <taxon>Pleuronectoidei</taxon>
        <taxon>Soleidae</taxon>
        <taxon>Solea</taxon>
    </lineage>
</organism>